<feature type="transmembrane region" description="Helical" evidence="1">
    <location>
        <begin position="6"/>
        <end position="26"/>
    </location>
</feature>
<accession>A0ABU9R8I1</accession>
<evidence type="ECO:0000313" key="3">
    <source>
        <dbReference type="Proteomes" id="UP001481677"/>
    </source>
</evidence>
<proteinExistence type="predicted"/>
<name>A0ABU9R8I1_9BURK</name>
<protein>
    <submittedName>
        <fullName evidence="2">Uncharacterized protein</fullName>
    </submittedName>
</protein>
<sequence length="45" mass="5241">MFDVIPYWMWVVSLIVLAVMCGAVLSSRESGHRTRRSQPSSRKFR</sequence>
<dbReference type="EMBL" id="JAZHGA010000023">
    <property type="protein sequence ID" value="MEM5343359.1"/>
    <property type="molecule type" value="Genomic_DNA"/>
</dbReference>
<organism evidence="2 3">
    <name type="scientific">Paraburkholderia azotifigens</name>
    <dbReference type="NCBI Taxonomy" id="2057004"/>
    <lineage>
        <taxon>Bacteria</taxon>
        <taxon>Pseudomonadati</taxon>
        <taxon>Pseudomonadota</taxon>
        <taxon>Betaproteobacteria</taxon>
        <taxon>Burkholderiales</taxon>
        <taxon>Burkholderiaceae</taxon>
        <taxon>Paraburkholderia</taxon>
    </lineage>
</organism>
<gene>
    <name evidence="2" type="ORF">V4C56_27520</name>
</gene>
<reference evidence="2 3" key="1">
    <citation type="submission" date="2024-01" db="EMBL/GenBank/DDBJ databases">
        <title>The diversity of rhizobia nodulating Mimosa spp. in eleven states of Brazil covering several biomes is determined by host plant, location, and edaphic factors.</title>
        <authorList>
            <person name="Rouws L."/>
            <person name="Barauna A."/>
            <person name="Beukes C."/>
            <person name="De Faria S.M."/>
            <person name="Gross E."/>
            <person name="Dos Reis Junior F.B."/>
            <person name="Simon M."/>
            <person name="Maluk M."/>
            <person name="Odee D.W."/>
            <person name="Kenicer G."/>
            <person name="Young J.P.W."/>
            <person name="Reis V.M."/>
            <person name="Zilli J."/>
            <person name="James E.K."/>
        </authorList>
    </citation>
    <scope>NUCLEOTIDE SEQUENCE [LARGE SCALE GENOMIC DNA]</scope>
    <source>
        <strain evidence="2 3">JPY530</strain>
    </source>
</reference>
<dbReference type="RefSeq" id="WP_167528641.1">
    <property type="nucleotide sequence ID" value="NZ_JAZHFZ010000024.1"/>
</dbReference>
<evidence type="ECO:0000256" key="1">
    <source>
        <dbReference type="SAM" id="Phobius"/>
    </source>
</evidence>
<dbReference type="Proteomes" id="UP001481677">
    <property type="component" value="Unassembled WGS sequence"/>
</dbReference>
<keyword evidence="1" id="KW-0812">Transmembrane</keyword>
<keyword evidence="3" id="KW-1185">Reference proteome</keyword>
<evidence type="ECO:0000313" key="2">
    <source>
        <dbReference type="EMBL" id="MEM5343359.1"/>
    </source>
</evidence>
<keyword evidence="1" id="KW-0472">Membrane</keyword>
<comment type="caution">
    <text evidence="2">The sequence shown here is derived from an EMBL/GenBank/DDBJ whole genome shotgun (WGS) entry which is preliminary data.</text>
</comment>
<keyword evidence="1" id="KW-1133">Transmembrane helix</keyword>